<keyword evidence="3" id="KW-1185">Reference proteome</keyword>
<reference evidence="3" key="1">
    <citation type="journal article" date="2019" name="Int. J. Syst. Evol. Microbiol.">
        <title>The Global Catalogue of Microorganisms (GCM) 10K type strain sequencing project: providing services to taxonomists for standard genome sequencing and annotation.</title>
        <authorList>
            <consortium name="The Broad Institute Genomics Platform"/>
            <consortium name="The Broad Institute Genome Sequencing Center for Infectious Disease"/>
            <person name="Wu L."/>
            <person name="Ma J."/>
        </authorList>
    </citation>
    <scope>NUCLEOTIDE SEQUENCE [LARGE SCALE GENOMIC DNA]</scope>
    <source>
        <strain evidence="3">JCM 17342</strain>
    </source>
</reference>
<evidence type="ECO:0000256" key="1">
    <source>
        <dbReference type="SAM" id="MobiDB-lite"/>
    </source>
</evidence>
<evidence type="ECO:0000313" key="2">
    <source>
        <dbReference type="EMBL" id="GAA3985632.1"/>
    </source>
</evidence>
<proteinExistence type="predicted"/>
<organism evidence="2 3">
    <name type="scientific">Allokutzneria multivorans</name>
    <dbReference type="NCBI Taxonomy" id="1142134"/>
    <lineage>
        <taxon>Bacteria</taxon>
        <taxon>Bacillati</taxon>
        <taxon>Actinomycetota</taxon>
        <taxon>Actinomycetes</taxon>
        <taxon>Pseudonocardiales</taxon>
        <taxon>Pseudonocardiaceae</taxon>
        <taxon>Allokutzneria</taxon>
    </lineage>
</organism>
<dbReference type="InterPro" id="IPR032724">
    <property type="entry name" value="SCP1.201-like"/>
</dbReference>
<evidence type="ECO:0000313" key="3">
    <source>
        <dbReference type="Proteomes" id="UP001501747"/>
    </source>
</evidence>
<dbReference type="Pfam" id="PF14428">
    <property type="entry name" value="DddA-like"/>
    <property type="match status" value="1"/>
</dbReference>
<accession>A0ABP7QNR5</accession>
<feature type="region of interest" description="Disordered" evidence="1">
    <location>
        <begin position="90"/>
        <end position="113"/>
    </location>
</feature>
<dbReference type="RefSeq" id="WP_344870303.1">
    <property type="nucleotide sequence ID" value="NZ_BAABAL010000001.1"/>
</dbReference>
<dbReference type="EMBL" id="BAABAL010000001">
    <property type="protein sequence ID" value="GAA3985632.1"/>
    <property type="molecule type" value="Genomic_DNA"/>
</dbReference>
<comment type="caution">
    <text evidence="2">The sequence shown here is derived from an EMBL/GenBank/DDBJ whole genome shotgun (WGS) entry which is preliminary data.</text>
</comment>
<protein>
    <submittedName>
        <fullName evidence="2">SCP1.201-like deaminase</fullName>
    </submittedName>
</protein>
<gene>
    <name evidence="2" type="ORF">GCM10022247_00140</name>
</gene>
<sequence length="255" mass="27671">MGTLGDVIARLRGVLDQCGQTRTDLNQAADLLDEASTQYAHAIDGAQDLDADEVLGLLARSVADLNDAHRAVVEIGERVQGYIAGLAGAARTDTTAPSQRDARPGQVPPGDVSVVPTRERLEQLRGQLPPPVVSSTGQKTHGRWIDPDGTVHPVVSGWDHLTPEVNDSLRAMGCPRVPVITAADVELKLAALMREKGKTDPRWRHITIVINQAPCQGRLSCETLVPILLPEGYSLTVHAPNYRRRFTGGARPWWR</sequence>
<name>A0ABP7QNR5_9PSEU</name>
<dbReference type="Proteomes" id="UP001501747">
    <property type="component" value="Unassembled WGS sequence"/>
</dbReference>